<dbReference type="PANTHER" id="PTHR38686">
    <property type="entry name" value="APOLIPOPROTEIN N-ACYLTRANSFERASE"/>
    <property type="match status" value="1"/>
</dbReference>
<organism evidence="11 12">
    <name type="scientific">Methylomagnum ishizawai</name>
    <dbReference type="NCBI Taxonomy" id="1760988"/>
    <lineage>
        <taxon>Bacteria</taxon>
        <taxon>Pseudomonadati</taxon>
        <taxon>Pseudomonadota</taxon>
        <taxon>Gammaproteobacteria</taxon>
        <taxon>Methylococcales</taxon>
        <taxon>Methylococcaceae</taxon>
        <taxon>Methylomagnum</taxon>
    </lineage>
</organism>
<dbReference type="InterPro" id="IPR036526">
    <property type="entry name" value="C-N_Hydrolase_sf"/>
</dbReference>
<dbReference type="NCBIfam" id="TIGR00546">
    <property type="entry name" value="lnt"/>
    <property type="match status" value="1"/>
</dbReference>
<dbReference type="STRING" id="1760988.SAMN02949497_1494"/>
<comment type="pathway">
    <text evidence="9">Protein modification; lipoprotein biosynthesis (N-acyl transfer).</text>
</comment>
<reference evidence="11 12" key="1">
    <citation type="submission" date="2016-12" db="EMBL/GenBank/DDBJ databases">
        <authorList>
            <person name="Song W.-J."/>
            <person name="Kurnit D.M."/>
        </authorList>
    </citation>
    <scope>NUCLEOTIDE SEQUENCE [LARGE SCALE GENOMIC DNA]</scope>
    <source>
        <strain evidence="11 12">175</strain>
    </source>
</reference>
<dbReference type="InterPro" id="IPR004563">
    <property type="entry name" value="Apolipo_AcylTrfase"/>
</dbReference>
<dbReference type="RefSeq" id="WP_085211344.1">
    <property type="nucleotide sequence ID" value="NZ_FXAM01000001.1"/>
</dbReference>
<dbReference type="CDD" id="cd07571">
    <property type="entry name" value="ALP_N-acyl_transferase"/>
    <property type="match status" value="1"/>
</dbReference>
<dbReference type="GO" id="GO:0042158">
    <property type="term" value="P:lipoprotein biosynthetic process"/>
    <property type="evidence" value="ECO:0007669"/>
    <property type="project" value="UniProtKB-UniRule"/>
</dbReference>
<comment type="similarity">
    <text evidence="2 9">Belongs to the CN hydrolase family. Apolipoprotein N-acyltransferase subfamily.</text>
</comment>
<feature type="transmembrane region" description="Helical" evidence="9">
    <location>
        <begin position="115"/>
        <end position="133"/>
    </location>
</feature>
<evidence type="ECO:0000259" key="10">
    <source>
        <dbReference type="PROSITE" id="PS50263"/>
    </source>
</evidence>
<evidence type="ECO:0000256" key="7">
    <source>
        <dbReference type="ARBA" id="ARBA00023136"/>
    </source>
</evidence>
<feature type="transmembrane region" description="Helical" evidence="9">
    <location>
        <begin position="153"/>
        <end position="178"/>
    </location>
</feature>
<comment type="subcellular location">
    <subcellularLocation>
        <location evidence="1 9">Cell membrane</location>
        <topology evidence="1 9">Multi-pass membrane protein</topology>
    </subcellularLocation>
</comment>
<keyword evidence="11" id="KW-0449">Lipoprotein</keyword>
<keyword evidence="4 9" id="KW-0808">Transferase</keyword>
<feature type="domain" description="CN hydrolase" evidence="10">
    <location>
        <begin position="220"/>
        <end position="459"/>
    </location>
</feature>
<dbReference type="EC" id="2.3.1.269" evidence="9"/>
<keyword evidence="12" id="KW-1185">Reference proteome</keyword>
<evidence type="ECO:0000256" key="2">
    <source>
        <dbReference type="ARBA" id="ARBA00010065"/>
    </source>
</evidence>
<evidence type="ECO:0000313" key="12">
    <source>
        <dbReference type="Proteomes" id="UP000192923"/>
    </source>
</evidence>
<dbReference type="GO" id="GO:0005886">
    <property type="term" value="C:plasma membrane"/>
    <property type="evidence" value="ECO:0007669"/>
    <property type="project" value="UniProtKB-SubCell"/>
</dbReference>
<dbReference type="AlphaFoldDB" id="A0A1Y6D2H5"/>
<evidence type="ECO:0000256" key="9">
    <source>
        <dbReference type="HAMAP-Rule" id="MF_01148"/>
    </source>
</evidence>
<dbReference type="Pfam" id="PF20154">
    <property type="entry name" value="LNT_N"/>
    <property type="match status" value="1"/>
</dbReference>
<evidence type="ECO:0000256" key="3">
    <source>
        <dbReference type="ARBA" id="ARBA00022475"/>
    </source>
</evidence>
<keyword evidence="7 9" id="KW-0472">Membrane</keyword>
<evidence type="ECO:0000256" key="6">
    <source>
        <dbReference type="ARBA" id="ARBA00022989"/>
    </source>
</evidence>
<dbReference type="InterPro" id="IPR045378">
    <property type="entry name" value="LNT_N"/>
</dbReference>
<gene>
    <name evidence="9" type="primary">lnt</name>
    <name evidence="11" type="ORF">SAMN02949497_1494</name>
</gene>
<proteinExistence type="inferred from homology"/>
<dbReference type="SUPFAM" id="SSF56317">
    <property type="entry name" value="Carbon-nitrogen hydrolase"/>
    <property type="match status" value="1"/>
</dbReference>
<dbReference type="GO" id="GO:0016410">
    <property type="term" value="F:N-acyltransferase activity"/>
    <property type="evidence" value="ECO:0007669"/>
    <property type="project" value="UniProtKB-UniRule"/>
</dbReference>
<feature type="transmembrane region" description="Helical" evidence="9">
    <location>
        <begin position="12"/>
        <end position="38"/>
    </location>
</feature>
<evidence type="ECO:0000256" key="8">
    <source>
        <dbReference type="ARBA" id="ARBA00023315"/>
    </source>
</evidence>
<keyword evidence="8 9" id="KW-0012">Acyltransferase</keyword>
<evidence type="ECO:0000256" key="5">
    <source>
        <dbReference type="ARBA" id="ARBA00022692"/>
    </source>
</evidence>
<sequence length="497" mass="54306">MLFDLLALAGGLLLPFAFAPYDQPALAVVALMLLFAAWGRAGPGRAFWRGFLFGLGQFGVGASWVYISMHRFGGASVPEAVGLTALFVLFWSPYPGFVGWLAARLGRGYGPVFKLLVLFPAAYTLADWLRSWLPTGFPWLQVGYSQIDTPLGALAPLFGSYGVGWAVALVAGGALALFRLSGHRRRVAGIGLVLFLGLCAALERVRWTEAAGPPIRVALLQGNVPQNRKWEPQFQREILGLYTRLTRQHWDAQLVIWPETAVPAFYQQVKDTFLADLAAEARQHGTDLLLGIPYYDPAQDRYFNSIVALGGASAFYFKRHLVPLGEYVPWRPLLGWVLDILEIPLSDFGAGRDDQTPLKAAGYPLAASICYEDVFGQESLLGLPTAAYLVNVTNDAWFGDSAAPHQHAQMARMRALETGRWMLRATNSGVTALITDRGRIAATAPLFQEAEVTGSFVPMRGRTPYVLWGDGPVVVGLGLVLGITALRRRWAVPQHPA</sequence>
<feature type="transmembrane region" description="Helical" evidence="9">
    <location>
        <begin position="50"/>
        <end position="69"/>
    </location>
</feature>
<dbReference type="EMBL" id="FXAM01000001">
    <property type="protein sequence ID" value="SMF94185.1"/>
    <property type="molecule type" value="Genomic_DNA"/>
</dbReference>
<feature type="transmembrane region" description="Helical" evidence="9">
    <location>
        <begin position="187"/>
        <end position="207"/>
    </location>
</feature>
<evidence type="ECO:0000256" key="1">
    <source>
        <dbReference type="ARBA" id="ARBA00004651"/>
    </source>
</evidence>
<dbReference type="OrthoDB" id="9804277at2"/>
<dbReference type="Proteomes" id="UP000192923">
    <property type="component" value="Unassembled WGS sequence"/>
</dbReference>
<evidence type="ECO:0000313" key="11">
    <source>
        <dbReference type="EMBL" id="SMF94185.1"/>
    </source>
</evidence>
<protein>
    <recommendedName>
        <fullName evidence="9">Apolipoprotein N-acyltransferase</fullName>
        <shortName evidence="9">ALP N-acyltransferase</shortName>
        <ecNumber evidence="9">2.3.1.269</ecNumber>
    </recommendedName>
</protein>
<keyword evidence="3 9" id="KW-1003">Cell membrane</keyword>
<dbReference type="Pfam" id="PF00795">
    <property type="entry name" value="CN_hydrolase"/>
    <property type="match status" value="1"/>
</dbReference>
<accession>A0A1Y6D2H5</accession>
<name>A0A1Y6D2H5_9GAMM</name>
<dbReference type="Gene3D" id="3.60.110.10">
    <property type="entry name" value="Carbon-nitrogen hydrolase"/>
    <property type="match status" value="1"/>
</dbReference>
<comment type="function">
    <text evidence="9">Catalyzes the phospholipid dependent N-acylation of the N-terminal cysteine of apolipoprotein, the last step in lipoprotein maturation.</text>
</comment>
<dbReference type="PROSITE" id="PS50263">
    <property type="entry name" value="CN_HYDROLASE"/>
    <property type="match status" value="1"/>
</dbReference>
<comment type="catalytic activity">
    <reaction evidence="9">
        <text>N-terminal S-1,2-diacyl-sn-glyceryl-L-cysteinyl-[lipoprotein] + a glycerophospholipid = N-acyl-S-1,2-diacyl-sn-glyceryl-L-cysteinyl-[lipoprotein] + a 2-acyl-sn-glycero-3-phospholipid + H(+)</text>
        <dbReference type="Rhea" id="RHEA:48228"/>
        <dbReference type="Rhea" id="RHEA-COMP:14681"/>
        <dbReference type="Rhea" id="RHEA-COMP:14684"/>
        <dbReference type="ChEBI" id="CHEBI:15378"/>
        <dbReference type="ChEBI" id="CHEBI:136912"/>
        <dbReference type="ChEBI" id="CHEBI:140656"/>
        <dbReference type="ChEBI" id="CHEBI:140657"/>
        <dbReference type="ChEBI" id="CHEBI:140660"/>
        <dbReference type="EC" id="2.3.1.269"/>
    </reaction>
</comment>
<dbReference type="HAMAP" id="MF_01148">
    <property type="entry name" value="Lnt"/>
    <property type="match status" value="1"/>
</dbReference>
<dbReference type="UniPathway" id="UPA00666"/>
<feature type="transmembrane region" description="Helical" evidence="9">
    <location>
        <begin position="81"/>
        <end position="103"/>
    </location>
</feature>
<keyword evidence="5 9" id="KW-0812">Transmembrane</keyword>
<keyword evidence="6 9" id="KW-1133">Transmembrane helix</keyword>
<dbReference type="InterPro" id="IPR003010">
    <property type="entry name" value="C-N_Hydrolase"/>
</dbReference>
<feature type="transmembrane region" description="Helical" evidence="9">
    <location>
        <begin position="465"/>
        <end position="486"/>
    </location>
</feature>
<dbReference type="PANTHER" id="PTHR38686:SF1">
    <property type="entry name" value="APOLIPOPROTEIN N-ACYLTRANSFERASE"/>
    <property type="match status" value="1"/>
</dbReference>
<evidence type="ECO:0000256" key="4">
    <source>
        <dbReference type="ARBA" id="ARBA00022679"/>
    </source>
</evidence>